<dbReference type="GO" id="GO:0051537">
    <property type="term" value="F:2 iron, 2 sulfur cluster binding"/>
    <property type="evidence" value="ECO:0007669"/>
    <property type="project" value="UniProtKB-KW"/>
</dbReference>
<dbReference type="Gene3D" id="3.90.380.10">
    <property type="entry name" value="Naphthalene 1,2-dioxygenase Alpha Subunit, Chain A, domain 1"/>
    <property type="match status" value="1"/>
</dbReference>
<dbReference type="InterPro" id="IPR017941">
    <property type="entry name" value="Rieske_2Fe-2S"/>
</dbReference>
<dbReference type="InterPro" id="IPR015881">
    <property type="entry name" value="ARHD_Rieske_2Fe_2S"/>
</dbReference>
<dbReference type="InterPro" id="IPR036922">
    <property type="entry name" value="Rieske_2Fe-2S_sf"/>
</dbReference>
<dbReference type="PRINTS" id="PR00090">
    <property type="entry name" value="RNGDIOXGNASE"/>
</dbReference>
<reference evidence="9 10" key="1">
    <citation type="submission" date="2018-10" db="EMBL/GenBank/DDBJ databases">
        <title>Phylogenomics of Brevibacillus.</title>
        <authorList>
            <person name="Dunlap C."/>
        </authorList>
    </citation>
    <scope>NUCLEOTIDE SEQUENCE [LARGE SCALE GENOMIC DNA]</scope>
    <source>
        <strain evidence="9 10">JCM 15716</strain>
    </source>
</reference>
<feature type="domain" description="Rieske" evidence="8">
    <location>
        <begin position="40"/>
        <end position="149"/>
    </location>
</feature>
<dbReference type="SUPFAM" id="SSF50022">
    <property type="entry name" value="ISP domain"/>
    <property type="match status" value="1"/>
</dbReference>
<comment type="caution">
    <text evidence="9">The sequence shown here is derived from an EMBL/GenBank/DDBJ whole genome shotgun (WGS) entry which is preliminary data.</text>
</comment>
<dbReference type="GO" id="GO:0051213">
    <property type="term" value="F:dioxygenase activity"/>
    <property type="evidence" value="ECO:0007669"/>
    <property type="project" value="UniProtKB-KW"/>
</dbReference>
<evidence type="ECO:0000256" key="5">
    <source>
        <dbReference type="ARBA" id="ARBA00023004"/>
    </source>
</evidence>
<keyword evidence="3" id="KW-0479">Metal-binding</keyword>
<sequence>MSLQELLAQYTNETYTLPYPFYRDAVVLQEERLKIFSKEWQFVGHVNQVKNPGEFLTCEMAGEPIIVVRGDDDQLRAFYNVCPHRATQLEPQEQGRRKILQCSYHGWTFKLDGRLHQAPNFKDHMDSLCEEDTCLRSIQVETVASLVFVNLDNKAQSLQEAHGDFFEDLTRFSFLDRLKKHSSEKRLIKANWKAYIDNYLECDHCPIAHPAFASTFDMKSYTFVDKQSCIIQQADIKPTAKMGDVELQGVEVKEGRYYWLWPNMIFSISPGSGNIAVTVLTAVDENTTIANYTNYFVDQEPSPEQTENIKFVNQLRLEDIKLVEKAQIGFRSSAFPYGRYSPTEHALRRFHQMIKRALTE</sequence>
<dbReference type="CDD" id="cd03469">
    <property type="entry name" value="Rieske_RO_Alpha_N"/>
    <property type="match status" value="1"/>
</dbReference>
<comment type="cofactor">
    <cofactor evidence="1">
        <name>Fe cation</name>
        <dbReference type="ChEBI" id="CHEBI:24875"/>
    </cofactor>
</comment>
<evidence type="ECO:0000256" key="4">
    <source>
        <dbReference type="ARBA" id="ARBA00023002"/>
    </source>
</evidence>
<accession>A0A3M8CZX9</accession>
<keyword evidence="9" id="KW-0223">Dioxygenase</keyword>
<dbReference type="EMBL" id="RHHQ01000023">
    <property type="protein sequence ID" value="RNB81188.1"/>
    <property type="molecule type" value="Genomic_DNA"/>
</dbReference>
<keyword evidence="7" id="KW-0520">NAD</keyword>
<dbReference type="GO" id="GO:0016705">
    <property type="term" value="F:oxidoreductase activity, acting on paired donors, with incorporation or reduction of molecular oxygen"/>
    <property type="evidence" value="ECO:0007669"/>
    <property type="project" value="UniProtKB-ARBA"/>
</dbReference>
<evidence type="ECO:0000256" key="6">
    <source>
        <dbReference type="ARBA" id="ARBA00023014"/>
    </source>
</evidence>
<dbReference type="RefSeq" id="WP_122920870.1">
    <property type="nucleotide sequence ID" value="NZ_RHHQ01000023.1"/>
</dbReference>
<name>A0A3M8CZX9_9BACL</name>
<dbReference type="PROSITE" id="PS00570">
    <property type="entry name" value="RING_HYDROXYL_ALPHA"/>
    <property type="match status" value="1"/>
</dbReference>
<dbReference type="PANTHER" id="PTHR43756">
    <property type="entry name" value="CHOLINE MONOOXYGENASE, CHLOROPLASTIC"/>
    <property type="match status" value="1"/>
</dbReference>
<dbReference type="InterPro" id="IPR001663">
    <property type="entry name" value="Rng_hydr_dOase-A"/>
</dbReference>
<dbReference type="OrthoDB" id="9800776at2"/>
<keyword evidence="10" id="KW-1185">Reference proteome</keyword>
<evidence type="ECO:0000259" key="8">
    <source>
        <dbReference type="PROSITE" id="PS51296"/>
    </source>
</evidence>
<evidence type="ECO:0000313" key="10">
    <source>
        <dbReference type="Proteomes" id="UP000271031"/>
    </source>
</evidence>
<evidence type="ECO:0000256" key="3">
    <source>
        <dbReference type="ARBA" id="ARBA00022723"/>
    </source>
</evidence>
<dbReference type="Pfam" id="PF00355">
    <property type="entry name" value="Rieske"/>
    <property type="match status" value="1"/>
</dbReference>
<dbReference type="GO" id="GO:0004497">
    <property type="term" value="F:monooxygenase activity"/>
    <property type="evidence" value="ECO:0007669"/>
    <property type="project" value="UniProtKB-ARBA"/>
</dbReference>
<proteinExistence type="predicted"/>
<keyword evidence="4" id="KW-0560">Oxidoreductase</keyword>
<dbReference type="PROSITE" id="PS51296">
    <property type="entry name" value="RIESKE"/>
    <property type="match status" value="1"/>
</dbReference>
<dbReference type="GO" id="GO:0005506">
    <property type="term" value="F:iron ion binding"/>
    <property type="evidence" value="ECO:0007669"/>
    <property type="project" value="InterPro"/>
</dbReference>
<dbReference type="InterPro" id="IPR015879">
    <property type="entry name" value="Ring_hydroxy_dOase_asu_C_dom"/>
</dbReference>
<dbReference type="SUPFAM" id="SSF55961">
    <property type="entry name" value="Bet v1-like"/>
    <property type="match status" value="1"/>
</dbReference>
<dbReference type="Gene3D" id="2.102.10.10">
    <property type="entry name" value="Rieske [2Fe-2S] iron-sulphur domain"/>
    <property type="match status" value="1"/>
</dbReference>
<evidence type="ECO:0000256" key="7">
    <source>
        <dbReference type="ARBA" id="ARBA00023027"/>
    </source>
</evidence>
<dbReference type="Pfam" id="PF00848">
    <property type="entry name" value="Ring_hydroxyl_A"/>
    <property type="match status" value="1"/>
</dbReference>
<dbReference type="AlphaFoldDB" id="A0A3M8CZX9"/>
<evidence type="ECO:0000313" key="9">
    <source>
        <dbReference type="EMBL" id="RNB81188.1"/>
    </source>
</evidence>
<protein>
    <submittedName>
        <fullName evidence="9">Aromatic ring-hydroxylating dioxygenase subunit alpha</fullName>
    </submittedName>
</protein>
<keyword evidence="5" id="KW-0408">Iron</keyword>
<keyword evidence="2" id="KW-0001">2Fe-2S</keyword>
<dbReference type="PANTHER" id="PTHR43756:SF5">
    <property type="entry name" value="CHOLINE MONOOXYGENASE, CHLOROPLASTIC"/>
    <property type="match status" value="1"/>
</dbReference>
<dbReference type="Proteomes" id="UP000271031">
    <property type="component" value="Unassembled WGS sequence"/>
</dbReference>
<evidence type="ECO:0000256" key="1">
    <source>
        <dbReference type="ARBA" id="ARBA00001962"/>
    </source>
</evidence>
<evidence type="ECO:0000256" key="2">
    <source>
        <dbReference type="ARBA" id="ARBA00022714"/>
    </source>
</evidence>
<organism evidence="9 10">
    <name type="scientific">Brevibacillus fluminis</name>
    <dbReference type="NCBI Taxonomy" id="511487"/>
    <lineage>
        <taxon>Bacteria</taxon>
        <taxon>Bacillati</taxon>
        <taxon>Bacillota</taxon>
        <taxon>Bacilli</taxon>
        <taxon>Bacillales</taxon>
        <taxon>Paenibacillaceae</taxon>
        <taxon>Brevibacillus</taxon>
    </lineage>
</organism>
<gene>
    <name evidence="9" type="ORF">EDM56_26050</name>
</gene>
<keyword evidence="6" id="KW-0411">Iron-sulfur</keyword>